<proteinExistence type="predicted"/>
<feature type="compositionally biased region" description="Basic and acidic residues" evidence="1">
    <location>
        <begin position="135"/>
        <end position="154"/>
    </location>
</feature>
<dbReference type="EMBL" id="HE576752">
    <property type="protein sequence ID" value="CCC67377.1"/>
    <property type="molecule type" value="Genomic_DNA"/>
</dbReference>
<sequence length="420" mass="48699">MPGTKDTKRQPESCSHNLREKRRANAKKRRHKKLNKYSFMNHMKVDGCDYNFITNPEYLDEKYGSEKSFYIKNFIRCIHEKIDSDIRSMDDAFIDSLDPWLKSKLFLLLVTLSEQGGSDYRIDDDDDNGDDDETIDKHDADEVSGSDEPKKEDIDAAANKKSQTTKLTELFKTPTLMEQIMKENINEEFSESNYDDNYVFSSIWANFMEGLINHYLEKIIVPQSEMKVCKGLYKPMMKIISLYNEYNKLLGKGEMNVHIPSIEELEMNDEHPTAQPEGKSMTTTEKEKLIMQARQDIPKTISDELTLLSEMYSTILADEQDYQLEEFLDHAEEFIELEYLPSLVNFLFANCGSRTFWKIMIVLEPFFYYIEDIDDVEDQKEVNSVNGSPGDKSNLTNGCSDPRVSTLEKICEVAAIQQWS</sequence>
<reference key="2">
    <citation type="submission" date="2011-08" db="EMBL/GenBank/DDBJ databases">
        <title>Genome sequence of Naumovozyma castellii.</title>
        <authorList>
            <person name="Gordon J.L."/>
            <person name="Armisen D."/>
            <person name="Proux-Wera E."/>
            <person name="OhEigeartaigh S.S."/>
            <person name="Byrne K.P."/>
            <person name="Wolfe K.H."/>
        </authorList>
    </citation>
    <scope>NUCLEOTIDE SEQUENCE</scope>
    <source>
        <strain>Type strain:CBS 4309</strain>
    </source>
</reference>
<dbReference type="HOGENOM" id="CLU_647344_0_0_1"/>
<feature type="region of interest" description="Disordered" evidence="1">
    <location>
        <begin position="1"/>
        <end position="27"/>
    </location>
</feature>
<dbReference type="AlphaFoldDB" id="G0V7C9"/>
<feature type="compositionally biased region" description="Basic and acidic residues" evidence="1">
    <location>
        <begin position="1"/>
        <end position="11"/>
    </location>
</feature>
<accession>G0V7C9</accession>
<evidence type="ECO:0000313" key="2">
    <source>
        <dbReference type="EMBL" id="CCC67377.1"/>
    </source>
</evidence>
<feature type="compositionally biased region" description="Acidic residues" evidence="1">
    <location>
        <begin position="122"/>
        <end position="134"/>
    </location>
</feature>
<protein>
    <submittedName>
        <fullName evidence="2">Uncharacterized protein</fullName>
    </submittedName>
</protein>
<keyword evidence="3" id="KW-1185">Reference proteome</keyword>
<evidence type="ECO:0000313" key="3">
    <source>
        <dbReference type="Proteomes" id="UP000001640"/>
    </source>
</evidence>
<dbReference type="KEGG" id="ncs:NCAS_0A08190"/>
<dbReference type="InParanoid" id="G0V7C9"/>
<reference evidence="2 3" key="1">
    <citation type="journal article" date="2011" name="Proc. Natl. Acad. Sci. U.S.A.">
        <title>Evolutionary erosion of yeast sex chromosomes by mating-type switching accidents.</title>
        <authorList>
            <person name="Gordon J.L."/>
            <person name="Armisen D."/>
            <person name="Proux-Wera E."/>
            <person name="Oheigeartaigh S.S."/>
            <person name="Byrne K.P."/>
            <person name="Wolfe K.H."/>
        </authorList>
    </citation>
    <scope>NUCLEOTIDE SEQUENCE [LARGE SCALE GENOMIC DNA]</scope>
    <source>
        <strain evidence="3">ATCC 76901 / BCRC 22586 / CBS 4309 / NBRC 1992 / NRRL Y-12630</strain>
    </source>
</reference>
<dbReference type="OMA" id="FIRCIHE"/>
<dbReference type="GeneID" id="96900856"/>
<organism evidence="2 3">
    <name type="scientific">Naumovozyma castellii</name>
    <name type="common">Yeast</name>
    <name type="synonym">Saccharomyces castellii</name>
    <dbReference type="NCBI Taxonomy" id="27288"/>
    <lineage>
        <taxon>Eukaryota</taxon>
        <taxon>Fungi</taxon>
        <taxon>Dikarya</taxon>
        <taxon>Ascomycota</taxon>
        <taxon>Saccharomycotina</taxon>
        <taxon>Saccharomycetes</taxon>
        <taxon>Saccharomycetales</taxon>
        <taxon>Saccharomycetaceae</taxon>
        <taxon>Naumovozyma</taxon>
    </lineage>
</organism>
<dbReference type="eggNOG" id="ENOG502QWER">
    <property type="taxonomic scope" value="Eukaryota"/>
</dbReference>
<dbReference type="Proteomes" id="UP000001640">
    <property type="component" value="Chromosome 1"/>
</dbReference>
<name>G0V7C9_NAUCA</name>
<gene>
    <name evidence="2" type="primary">NCAS0A08190</name>
    <name evidence="2" type="ordered locus">NCAS_0A08190</name>
</gene>
<evidence type="ECO:0000256" key="1">
    <source>
        <dbReference type="SAM" id="MobiDB-lite"/>
    </source>
</evidence>
<dbReference type="OrthoDB" id="3972313at2759"/>
<feature type="region of interest" description="Disordered" evidence="1">
    <location>
        <begin position="119"/>
        <end position="159"/>
    </location>
</feature>
<dbReference type="RefSeq" id="XP_003673758.1">
    <property type="nucleotide sequence ID" value="XM_003673710.1"/>
</dbReference>